<evidence type="ECO:0000259" key="5">
    <source>
        <dbReference type="PROSITE" id="PS51000"/>
    </source>
</evidence>
<comment type="caution">
    <text evidence="6">The sequence shown here is derived from an EMBL/GenBank/DDBJ whole genome shotgun (WGS) entry which is preliminary data.</text>
</comment>
<keyword evidence="7" id="KW-1185">Reference proteome</keyword>
<evidence type="ECO:0000256" key="4">
    <source>
        <dbReference type="SAM" id="MobiDB-lite"/>
    </source>
</evidence>
<keyword evidence="1" id="KW-0805">Transcription regulation</keyword>
<dbReference type="PANTHER" id="PTHR34580:SF3">
    <property type="entry name" value="PROTEIN PAFB"/>
    <property type="match status" value="1"/>
</dbReference>
<dbReference type="PROSITE" id="PS00894">
    <property type="entry name" value="HTH_DEOR_1"/>
    <property type="match status" value="1"/>
</dbReference>
<dbReference type="InterPro" id="IPR028349">
    <property type="entry name" value="PafC-like"/>
</dbReference>
<dbReference type="SUPFAM" id="SSF46785">
    <property type="entry name" value="Winged helix' DNA-binding domain"/>
    <property type="match status" value="1"/>
</dbReference>
<feature type="region of interest" description="Disordered" evidence="4">
    <location>
        <begin position="327"/>
        <end position="356"/>
    </location>
</feature>
<dbReference type="PANTHER" id="PTHR34580">
    <property type="match status" value="1"/>
</dbReference>
<organism evidence="6 7">
    <name type="scientific">Streptomyces albospinus</name>
    <dbReference type="NCBI Taxonomy" id="285515"/>
    <lineage>
        <taxon>Bacteria</taxon>
        <taxon>Bacillati</taxon>
        <taxon>Actinomycetota</taxon>
        <taxon>Actinomycetes</taxon>
        <taxon>Kitasatosporales</taxon>
        <taxon>Streptomycetaceae</taxon>
        <taxon>Streptomyces</taxon>
    </lineage>
</organism>
<keyword evidence="3" id="KW-0804">Transcription</keyword>
<dbReference type="GO" id="GO:0003677">
    <property type="term" value="F:DNA binding"/>
    <property type="evidence" value="ECO:0007669"/>
    <property type="project" value="UniProtKB-KW"/>
</dbReference>
<evidence type="ECO:0000313" key="7">
    <source>
        <dbReference type="Proteomes" id="UP000654471"/>
    </source>
</evidence>
<dbReference type="InterPro" id="IPR013196">
    <property type="entry name" value="HTH_11"/>
</dbReference>
<dbReference type="Gene3D" id="1.10.10.10">
    <property type="entry name" value="Winged helix-like DNA-binding domain superfamily/Winged helix DNA-binding domain"/>
    <property type="match status" value="1"/>
</dbReference>
<dbReference type="PIRSF" id="PIRSF016838">
    <property type="entry name" value="PafC"/>
    <property type="match status" value="1"/>
</dbReference>
<gene>
    <name evidence="6" type="ORF">GCM10010211_69240</name>
</gene>
<dbReference type="InterPro" id="IPR018356">
    <property type="entry name" value="Tscrpt_reg_HTH_DeoR_CS"/>
</dbReference>
<dbReference type="InterPro" id="IPR001034">
    <property type="entry name" value="DeoR_HTH"/>
</dbReference>
<feature type="domain" description="HTH deoR-type" evidence="5">
    <location>
        <begin position="12"/>
        <end position="71"/>
    </location>
</feature>
<accession>A0ABQ2VK98</accession>
<dbReference type="InterPro" id="IPR036390">
    <property type="entry name" value="WH_DNA-bd_sf"/>
</dbReference>
<name>A0ABQ2VK98_9ACTN</name>
<keyword evidence="2 6" id="KW-0238">DNA-binding</keyword>
<evidence type="ECO:0000256" key="2">
    <source>
        <dbReference type="ARBA" id="ARBA00023125"/>
    </source>
</evidence>
<dbReference type="InterPro" id="IPR026881">
    <property type="entry name" value="WYL_dom"/>
</dbReference>
<dbReference type="InterPro" id="IPR051534">
    <property type="entry name" value="CBASS_pafABC_assoc_protein"/>
</dbReference>
<evidence type="ECO:0000256" key="3">
    <source>
        <dbReference type="ARBA" id="ARBA00023163"/>
    </source>
</evidence>
<sequence length="356" mass="38343">MPGSLENMTQDMPARMLRLLSLLQTRRTWSGAELADRLDVTLRTIRRDIDRLRDLGYPVDGTTGTAGGYRLAAGTDLPPLLLDDEEAVAIAVALRTAASGVAGIEETAVRALAKLEQVLPARLRHQVTAIQATTAPLPLPWSTGPRADPTALATLAAACRDHEIVTFTYTTGSGTTARRRAEPHALVAATPVWYLVGYDTDLAEWRLFRVDRLTDPTPTGHRATPRQLPATDAAAYVAARLTTAPARYTFHATVPADAATVRARTYSLPDRVQPLDDRTSTLDLAADNPHHIAEQLLGIDLGPQNTIHGTPELAPHLEKLGQRLLRAAHALAEQQESDDDQGKPDGSGNKNGAEGQ</sequence>
<dbReference type="Proteomes" id="UP000654471">
    <property type="component" value="Unassembled WGS sequence"/>
</dbReference>
<evidence type="ECO:0000256" key="1">
    <source>
        <dbReference type="ARBA" id="ARBA00023015"/>
    </source>
</evidence>
<dbReference type="Pfam" id="PF08279">
    <property type="entry name" value="HTH_11"/>
    <property type="match status" value="1"/>
</dbReference>
<reference evidence="7" key="1">
    <citation type="journal article" date="2019" name="Int. J. Syst. Evol. Microbiol.">
        <title>The Global Catalogue of Microorganisms (GCM) 10K type strain sequencing project: providing services to taxonomists for standard genome sequencing and annotation.</title>
        <authorList>
            <consortium name="The Broad Institute Genomics Platform"/>
            <consortium name="The Broad Institute Genome Sequencing Center for Infectious Disease"/>
            <person name="Wu L."/>
            <person name="Ma J."/>
        </authorList>
    </citation>
    <scope>NUCLEOTIDE SEQUENCE [LARGE SCALE GENOMIC DNA]</scope>
    <source>
        <strain evidence="7">JCM 3399</strain>
    </source>
</reference>
<evidence type="ECO:0000313" key="6">
    <source>
        <dbReference type="EMBL" id="GGU92589.1"/>
    </source>
</evidence>
<dbReference type="PROSITE" id="PS51000">
    <property type="entry name" value="HTH_DEOR_2"/>
    <property type="match status" value="1"/>
</dbReference>
<protein>
    <submittedName>
        <fullName evidence="6">DNA-binding transcriptional regulator</fullName>
    </submittedName>
</protein>
<proteinExistence type="predicted"/>
<dbReference type="Pfam" id="PF13280">
    <property type="entry name" value="WYL"/>
    <property type="match status" value="1"/>
</dbReference>
<dbReference type="InterPro" id="IPR036388">
    <property type="entry name" value="WH-like_DNA-bd_sf"/>
</dbReference>
<dbReference type="PROSITE" id="PS52050">
    <property type="entry name" value="WYL"/>
    <property type="match status" value="1"/>
</dbReference>
<dbReference type="EMBL" id="BMRP01000040">
    <property type="protein sequence ID" value="GGU92589.1"/>
    <property type="molecule type" value="Genomic_DNA"/>
</dbReference>